<comment type="similarity">
    <text evidence="1">Belongs to the folate receptor family.</text>
</comment>
<feature type="compositionally biased region" description="Acidic residues" evidence="4">
    <location>
        <begin position="322"/>
        <end position="331"/>
    </location>
</feature>
<organism evidence="6 7">
    <name type="scientific">Pleurodeles waltl</name>
    <name type="common">Iberian ribbed newt</name>
    <dbReference type="NCBI Taxonomy" id="8319"/>
    <lineage>
        <taxon>Eukaryota</taxon>
        <taxon>Metazoa</taxon>
        <taxon>Chordata</taxon>
        <taxon>Craniata</taxon>
        <taxon>Vertebrata</taxon>
        <taxon>Euteleostomi</taxon>
        <taxon>Amphibia</taxon>
        <taxon>Batrachia</taxon>
        <taxon>Caudata</taxon>
        <taxon>Salamandroidea</taxon>
        <taxon>Salamandridae</taxon>
        <taxon>Pleurodelinae</taxon>
        <taxon>Pleurodeles</taxon>
    </lineage>
</organism>
<feature type="domain" description="Folate receptor-like" evidence="5">
    <location>
        <begin position="144"/>
        <end position="308"/>
    </location>
</feature>
<evidence type="ECO:0000313" key="6">
    <source>
        <dbReference type="EMBL" id="KAJ1172433.1"/>
    </source>
</evidence>
<keyword evidence="3" id="KW-1015">Disulfide bond</keyword>
<dbReference type="GO" id="GO:0009897">
    <property type="term" value="C:external side of plasma membrane"/>
    <property type="evidence" value="ECO:0007669"/>
    <property type="project" value="TreeGrafter"/>
</dbReference>
<proteinExistence type="inferred from homology"/>
<dbReference type="PANTHER" id="PTHR10517">
    <property type="entry name" value="FOLATE RECEPTOR"/>
    <property type="match status" value="1"/>
</dbReference>
<dbReference type="EMBL" id="JANPWB010000007">
    <property type="protein sequence ID" value="KAJ1172433.1"/>
    <property type="molecule type" value="Genomic_DNA"/>
</dbReference>
<keyword evidence="7" id="KW-1185">Reference proteome</keyword>
<dbReference type="GO" id="GO:0038023">
    <property type="term" value="F:signaling receptor activity"/>
    <property type="evidence" value="ECO:0007669"/>
    <property type="project" value="TreeGrafter"/>
</dbReference>
<accession>A0AAV7T950</accession>
<dbReference type="Proteomes" id="UP001066276">
    <property type="component" value="Chromosome 4_1"/>
</dbReference>
<gene>
    <name evidence="6" type="ORF">NDU88_004280</name>
</gene>
<dbReference type="AlphaFoldDB" id="A0AAV7T950"/>
<evidence type="ECO:0000256" key="1">
    <source>
        <dbReference type="ARBA" id="ARBA00007932"/>
    </source>
</evidence>
<comment type="caution">
    <text evidence="6">The sequence shown here is derived from an EMBL/GenBank/DDBJ whole genome shotgun (WGS) entry which is preliminary data.</text>
</comment>
<sequence length="377" mass="41227">MSPGQPGKFAQACFVGRASGDKERWKHGAAQGGEAAVQRVVRGSGTVWQVRILPDATGAAWVLANFGDVRYSTAIRLEPNLLRQEYGVLELTERVTDPLGRRQCPPAASTDLHKQVIMSPLGGALATAWIATLLCGILRAEDSCLTGGKHKVSPGPEPQLWECQLYSDNACCSADVAQELSSLPVSSVNDIHWNRCRSLSAACEGFLRRIECFYRCSPQAARWPHPQRPTAIMGVPLCLHFCDEWYDACKEDLTCARNWVSDWQWGPDGNNCTGDCVNYGQMYANGRELCETIWGDSFTAVQEPCQCLTLTKSDLVPREPASEEGESAEEPDVTKEGMSGDPGPCQSTRPPLLEKLVGFRHKRSAFIEDVEGSGSGF</sequence>
<feature type="region of interest" description="Disordered" evidence="4">
    <location>
        <begin position="316"/>
        <end position="351"/>
    </location>
</feature>
<dbReference type="GO" id="GO:0032217">
    <property type="term" value="F:riboflavin transmembrane transporter activity"/>
    <property type="evidence" value="ECO:0007669"/>
    <property type="project" value="TreeGrafter"/>
</dbReference>
<keyword evidence="2" id="KW-0732">Signal</keyword>
<name>A0AAV7T950_PLEWA</name>
<dbReference type="Pfam" id="PF03024">
    <property type="entry name" value="Folate_rec"/>
    <property type="match status" value="1"/>
</dbReference>
<evidence type="ECO:0000313" key="7">
    <source>
        <dbReference type="Proteomes" id="UP001066276"/>
    </source>
</evidence>
<dbReference type="PANTHER" id="PTHR10517:SF19">
    <property type="entry name" value="RETBINDIN"/>
    <property type="match status" value="1"/>
</dbReference>
<dbReference type="InterPro" id="IPR004269">
    <property type="entry name" value="Folate_rcpt"/>
</dbReference>
<reference evidence="6" key="1">
    <citation type="journal article" date="2022" name="bioRxiv">
        <title>Sequencing and chromosome-scale assembly of the giantPleurodeles waltlgenome.</title>
        <authorList>
            <person name="Brown T."/>
            <person name="Elewa A."/>
            <person name="Iarovenko S."/>
            <person name="Subramanian E."/>
            <person name="Araus A.J."/>
            <person name="Petzold A."/>
            <person name="Susuki M."/>
            <person name="Suzuki K.-i.T."/>
            <person name="Hayashi T."/>
            <person name="Toyoda A."/>
            <person name="Oliveira C."/>
            <person name="Osipova E."/>
            <person name="Leigh N.D."/>
            <person name="Simon A."/>
            <person name="Yun M.H."/>
        </authorList>
    </citation>
    <scope>NUCLEOTIDE SEQUENCE</scope>
    <source>
        <strain evidence="6">20211129_DDA</strain>
        <tissue evidence="6">Liver</tissue>
    </source>
</reference>
<evidence type="ECO:0000259" key="5">
    <source>
        <dbReference type="Pfam" id="PF03024"/>
    </source>
</evidence>
<evidence type="ECO:0000256" key="3">
    <source>
        <dbReference type="ARBA" id="ARBA00023157"/>
    </source>
</evidence>
<dbReference type="GO" id="GO:1902444">
    <property type="term" value="F:riboflavin binding"/>
    <property type="evidence" value="ECO:0007669"/>
    <property type="project" value="TreeGrafter"/>
</dbReference>
<protein>
    <recommendedName>
        <fullName evidence="5">Folate receptor-like domain-containing protein</fullName>
    </recommendedName>
</protein>
<evidence type="ECO:0000256" key="2">
    <source>
        <dbReference type="ARBA" id="ARBA00022729"/>
    </source>
</evidence>
<dbReference type="InterPro" id="IPR018143">
    <property type="entry name" value="Folate_rcpt-like"/>
</dbReference>
<evidence type="ECO:0000256" key="4">
    <source>
        <dbReference type="SAM" id="MobiDB-lite"/>
    </source>
</evidence>